<comment type="subcellular location">
    <subcellularLocation>
        <location evidence="1">Cell membrane</location>
        <topology evidence="1">Multi-pass membrane protein</topology>
    </subcellularLocation>
</comment>
<dbReference type="Pfam" id="PF02417">
    <property type="entry name" value="Chromate_transp"/>
    <property type="match status" value="1"/>
</dbReference>
<comment type="similarity">
    <text evidence="2">Belongs to the chromate ion transporter (CHR) (TC 2.A.51) family.</text>
</comment>
<accession>A0A644X1W1</accession>
<dbReference type="PANTHER" id="PTHR43663:SF2">
    <property type="entry name" value="CHROMATE TRANSPORT PROTEIN-RELATED"/>
    <property type="match status" value="1"/>
</dbReference>
<dbReference type="AlphaFoldDB" id="A0A644X1W1"/>
<gene>
    <name evidence="8" type="ORF">SDC9_56403</name>
</gene>
<evidence type="ECO:0000256" key="2">
    <source>
        <dbReference type="ARBA" id="ARBA00005262"/>
    </source>
</evidence>
<dbReference type="EMBL" id="VSSQ01001648">
    <property type="protein sequence ID" value="MPM10079.1"/>
    <property type="molecule type" value="Genomic_DNA"/>
</dbReference>
<keyword evidence="5 7" id="KW-1133">Transmembrane helix</keyword>
<keyword evidence="6 7" id="KW-0472">Membrane</keyword>
<reference evidence="8" key="1">
    <citation type="submission" date="2019-08" db="EMBL/GenBank/DDBJ databases">
        <authorList>
            <person name="Kucharzyk K."/>
            <person name="Murdoch R.W."/>
            <person name="Higgins S."/>
            <person name="Loffler F."/>
        </authorList>
    </citation>
    <scope>NUCLEOTIDE SEQUENCE</scope>
</reference>
<name>A0A644X1W1_9ZZZZ</name>
<dbReference type="GO" id="GO:0015109">
    <property type="term" value="F:chromate transmembrane transporter activity"/>
    <property type="evidence" value="ECO:0007669"/>
    <property type="project" value="InterPro"/>
</dbReference>
<evidence type="ECO:0000256" key="6">
    <source>
        <dbReference type="ARBA" id="ARBA00023136"/>
    </source>
</evidence>
<organism evidence="8">
    <name type="scientific">bioreactor metagenome</name>
    <dbReference type="NCBI Taxonomy" id="1076179"/>
    <lineage>
        <taxon>unclassified sequences</taxon>
        <taxon>metagenomes</taxon>
        <taxon>ecological metagenomes</taxon>
    </lineage>
</organism>
<protein>
    <recommendedName>
        <fullName evidence="9">Chromate transport protein</fullName>
    </recommendedName>
</protein>
<evidence type="ECO:0000256" key="7">
    <source>
        <dbReference type="SAM" id="Phobius"/>
    </source>
</evidence>
<evidence type="ECO:0000256" key="4">
    <source>
        <dbReference type="ARBA" id="ARBA00022692"/>
    </source>
</evidence>
<feature type="transmembrane region" description="Helical" evidence="7">
    <location>
        <begin position="111"/>
        <end position="129"/>
    </location>
</feature>
<evidence type="ECO:0000256" key="5">
    <source>
        <dbReference type="ARBA" id="ARBA00022989"/>
    </source>
</evidence>
<evidence type="ECO:0008006" key="9">
    <source>
        <dbReference type="Google" id="ProtNLM"/>
    </source>
</evidence>
<feature type="transmembrane region" description="Helical" evidence="7">
    <location>
        <begin position="78"/>
        <end position="99"/>
    </location>
</feature>
<dbReference type="InterPro" id="IPR052518">
    <property type="entry name" value="CHR_Transporter"/>
</dbReference>
<evidence type="ECO:0000256" key="1">
    <source>
        <dbReference type="ARBA" id="ARBA00004651"/>
    </source>
</evidence>
<keyword evidence="4 7" id="KW-0812">Transmembrane</keyword>
<keyword evidence="3" id="KW-1003">Cell membrane</keyword>
<comment type="caution">
    <text evidence="8">The sequence shown here is derived from an EMBL/GenBank/DDBJ whole genome shotgun (WGS) entry which is preliminary data.</text>
</comment>
<dbReference type="GO" id="GO:0005886">
    <property type="term" value="C:plasma membrane"/>
    <property type="evidence" value="ECO:0007669"/>
    <property type="project" value="UniProtKB-SubCell"/>
</dbReference>
<evidence type="ECO:0000256" key="3">
    <source>
        <dbReference type="ARBA" id="ARBA00022475"/>
    </source>
</evidence>
<feature type="transmembrane region" description="Helical" evidence="7">
    <location>
        <begin position="136"/>
        <end position="153"/>
    </location>
</feature>
<feature type="transmembrane region" description="Helical" evidence="7">
    <location>
        <begin position="7"/>
        <end position="29"/>
    </location>
</feature>
<evidence type="ECO:0000313" key="8">
    <source>
        <dbReference type="EMBL" id="MPM10079.1"/>
    </source>
</evidence>
<sequence>MKLYWQLFITFFRIGLFTIGGGYAMIPLIEKEVVDRRKWIVAREFIDMLAMAQSAPGVMAINTSIFVGYKLKGTKGSIAAAVGCALPSFIIIVLIATFFVDMRENPTVNRIFKGIRPAVVALIAAPLWRMAKSANINYKTIFIPIAVIVLIWIVNVPPAYVVGLAILGGLAYGTFKRR</sequence>
<dbReference type="PANTHER" id="PTHR43663">
    <property type="entry name" value="CHROMATE TRANSPORT PROTEIN-RELATED"/>
    <property type="match status" value="1"/>
</dbReference>
<dbReference type="InterPro" id="IPR003370">
    <property type="entry name" value="Chromate_transpt"/>
</dbReference>
<proteinExistence type="inferred from homology"/>